<evidence type="ECO:0000256" key="4">
    <source>
        <dbReference type="ARBA" id="ARBA00022833"/>
    </source>
</evidence>
<dbReference type="STRING" id="747676.F4RLW2"/>
<protein>
    <recommendedName>
        <fullName evidence="5">Amidohydrolase-related domain-containing protein</fullName>
    </recommendedName>
</protein>
<dbReference type="VEuPathDB" id="FungiDB:MELLADRAFT_86455"/>
<dbReference type="GeneID" id="18934193"/>
<gene>
    <name evidence="6" type="ORF">MELLADRAFT_86455</name>
</gene>
<evidence type="ECO:0000313" key="7">
    <source>
        <dbReference type="Proteomes" id="UP000001072"/>
    </source>
</evidence>
<dbReference type="Gene3D" id="3.20.20.140">
    <property type="entry name" value="Metal-dependent hydrolases"/>
    <property type="match status" value="1"/>
</dbReference>
<keyword evidence="4" id="KW-0862">Zinc</keyword>
<dbReference type="EMBL" id="GL883107">
    <property type="protein sequence ID" value="EGG06688.1"/>
    <property type="molecule type" value="Genomic_DNA"/>
</dbReference>
<dbReference type="GO" id="GO:0008892">
    <property type="term" value="F:guanine deaminase activity"/>
    <property type="evidence" value="ECO:0007669"/>
    <property type="project" value="TreeGrafter"/>
</dbReference>
<dbReference type="KEGG" id="mlr:MELLADRAFT_86455"/>
<keyword evidence="2" id="KW-0479">Metal-binding</keyword>
<dbReference type="InterPro" id="IPR006680">
    <property type="entry name" value="Amidohydro-rel"/>
</dbReference>
<evidence type="ECO:0000256" key="2">
    <source>
        <dbReference type="ARBA" id="ARBA00022723"/>
    </source>
</evidence>
<dbReference type="InterPro" id="IPR051607">
    <property type="entry name" value="Metallo-dep_hydrolases"/>
</dbReference>
<dbReference type="eggNOG" id="KOG3968">
    <property type="taxonomic scope" value="Eukaryota"/>
</dbReference>
<dbReference type="Proteomes" id="UP000001072">
    <property type="component" value="Unassembled WGS sequence"/>
</dbReference>
<dbReference type="PANTHER" id="PTHR11271:SF6">
    <property type="entry name" value="GUANINE DEAMINASE"/>
    <property type="match status" value="1"/>
</dbReference>
<dbReference type="RefSeq" id="XP_007410128.1">
    <property type="nucleotide sequence ID" value="XM_007410066.1"/>
</dbReference>
<proteinExistence type="predicted"/>
<reference evidence="7" key="1">
    <citation type="journal article" date="2011" name="Proc. Natl. Acad. Sci. U.S.A.">
        <title>Obligate biotrophy features unraveled by the genomic analysis of rust fungi.</title>
        <authorList>
            <person name="Duplessis S."/>
            <person name="Cuomo C.A."/>
            <person name="Lin Y.-C."/>
            <person name="Aerts A."/>
            <person name="Tisserant E."/>
            <person name="Veneault-Fourrey C."/>
            <person name="Joly D.L."/>
            <person name="Hacquard S."/>
            <person name="Amselem J."/>
            <person name="Cantarel B.L."/>
            <person name="Chiu R."/>
            <person name="Coutinho P.M."/>
            <person name="Feau N."/>
            <person name="Field M."/>
            <person name="Frey P."/>
            <person name="Gelhaye E."/>
            <person name="Goldberg J."/>
            <person name="Grabherr M.G."/>
            <person name="Kodira C.D."/>
            <person name="Kohler A."/>
            <person name="Kuees U."/>
            <person name="Lindquist E.A."/>
            <person name="Lucas S.M."/>
            <person name="Mago R."/>
            <person name="Mauceli E."/>
            <person name="Morin E."/>
            <person name="Murat C."/>
            <person name="Pangilinan J.L."/>
            <person name="Park R."/>
            <person name="Pearson M."/>
            <person name="Quesneville H."/>
            <person name="Rouhier N."/>
            <person name="Sakthikumar S."/>
            <person name="Salamov A.A."/>
            <person name="Schmutz J."/>
            <person name="Selles B."/>
            <person name="Shapiro H."/>
            <person name="Tanguay P."/>
            <person name="Tuskan G.A."/>
            <person name="Henrissat B."/>
            <person name="Van de Peer Y."/>
            <person name="Rouze P."/>
            <person name="Ellis J.G."/>
            <person name="Dodds P.N."/>
            <person name="Schein J.E."/>
            <person name="Zhong S."/>
            <person name="Hamelin R.C."/>
            <person name="Grigoriev I.V."/>
            <person name="Szabo L.J."/>
            <person name="Martin F."/>
        </authorList>
    </citation>
    <scope>NUCLEOTIDE SEQUENCE [LARGE SCALE GENOMIC DNA]</scope>
    <source>
        <strain evidence="7">98AG31 / pathotype 3-4-7</strain>
    </source>
</reference>
<sequence length="96" mass="11760">METYTEIYDEFNLLTSRTILAHCIHLEQSEIDLIKKEECGFSHCPSSNFNLKITDSSSEQFITSWNRKDWIRYRCFWWSWDWNLLSGWLQSELFFY</sequence>
<dbReference type="GO" id="GO:0005829">
    <property type="term" value="C:cytosol"/>
    <property type="evidence" value="ECO:0007669"/>
    <property type="project" value="TreeGrafter"/>
</dbReference>
<keyword evidence="3" id="KW-0378">Hydrolase</keyword>
<dbReference type="InterPro" id="IPR032466">
    <property type="entry name" value="Metal_Hydrolase"/>
</dbReference>
<dbReference type="Pfam" id="PF01979">
    <property type="entry name" value="Amidohydro_1"/>
    <property type="match status" value="1"/>
</dbReference>
<dbReference type="HOGENOM" id="CLU_2360160_0_0_1"/>
<dbReference type="GO" id="GO:0008270">
    <property type="term" value="F:zinc ion binding"/>
    <property type="evidence" value="ECO:0007669"/>
    <property type="project" value="TreeGrafter"/>
</dbReference>
<dbReference type="AlphaFoldDB" id="F4RLW2"/>
<evidence type="ECO:0000259" key="5">
    <source>
        <dbReference type="Pfam" id="PF01979"/>
    </source>
</evidence>
<dbReference type="InParanoid" id="F4RLW2"/>
<organism evidence="7">
    <name type="scientific">Melampsora larici-populina (strain 98AG31 / pathotype 3-4-7)</name>
    <name type="common">Poplar leaf rust fungus</name>
    <dbReference type="NCBI Taxonomy" id="747676"/>
    <lineage>
        <taxon>Eukaryota</taxon>
        <taxon>Fungi</taxon>
        <taxon>Dikarya</taxon>
        <taxon>Basidiomycota</taxon>
        <taxon>Pucciniomycotina</taxon>
        <taxon>Pucciniomycetes</taxon>
        <taxon>Pucciniales</taxon>
        <taxon>Melampsoraceae</taxon>
        <taxon>Melampsora</taxon>
    </lineage>
</organism>
<keyword evidence="7" id="KW-1185">Reference proteome</keyword>
<evidence type="ECO:0000256" key="3">
    <source>
        <dbReference type="ARBA" id="ARBA00022801"/>
    </source>
</evidence>
<dbReference type="GO" id="GO:0046098">
    <property type="term" value="P:guanine metabolic process"/>
    <property type="evidence" value="ECO:0007669"/>
    <property type="project" value="TreeGrafter"/>
</dbReference>
<accession>F4RLW2</accession>
<dbReference type="OrthoDB" id="194468at2759"/>
<feature type="domain" description="Amidohydrolase-related" evidence="5">
    <location>
        <begin position="3"/>
        <end position="51"/>
    </location>
</feature>
<evidence type="ECO:0000313" key="6">
    <source>
        <dbReference type="EMBL" id="EGG06688.1"/>
    </source>
</evidence>
<dbReference type="PANTHER" id="PTHR11271">
    <property type="entry name" value="GUANINE DEAMINASE"/>
    <property type="match status" value="1"/>
</dbReference>
<comment type="cofactor">
    <cofactor evidence="1">
        <name>Zn(2+)</name>
        <dbReference type="ChEBI" id="CHEBI:29105"/>
    </cofactor>
</comment>
<evidence type="ECO:0000256" key="1">
    <source>
        <dbReference type="ARBA" id="ARBA00001947"/>
    </source>
</evidence>
<name>F4RLW2_MELLP</name>
<dbReference type="SUPFAM" id="SSF51556">
    <property type="entry name" value="Metallo-dependent hydrolases"/>
    <property type="match status" value="1"/>
</dbReference>